<gene>
    <name evidence="5" type="ORF">Dfulv_34695</name>
</gene>
<evidence type="ECO:0000256" key="1">
    <source>
        <dbReference type="ARBA" id="ARBA00008031"/>
    </source>
</evidence>
<name>A0ABY5VT66_9ACTN</name>
<dbReference type="SFLD" id="SFLDS00001">
    <property type="entry name" value="Enolase"/>
    <property type="match status" value="1"/>
</dbReference>
<dbReference type="Proteomes" id="UP001059617">
    <property type="component" value="Chromosome"/>
</dbReference>
<dbReference type="Pfam" id="PF02746">
    <property type="entry name" value="MR_MLE_N"/>
    <property type="match status" value="1"/>
</dbReference>
<organism evidence="5 6">
    <name type="scientific">Dactylosporangium fulvum</name>
    <dbReference type="NCBI Taxonomy" id="53359"/>
    <lineage>
        <taxon>Bacteria</taxon>
        <taxon>Bacillati</taxon>
        <taxon>Actinomycetota</taxon>
        <taxon>Actinomycetes</taxon>
        <taxon>Micromonosporales</taxon>
        <taxon>Micromonosporaceae</taxon>
        <taxon>Dactylosporangium</taxon>
    </lineage>
</organism>
<dbReference type="PROSITE" id="PS00909">
    <property type="entry name" value="MR_MLE_2"/>
    <property type="match status" value="1"/>
</dbReference>
<dbReference type="PANTHER" id="PTHR48073">
    <property type="entry name" value="O-SUCCINYLBENZOATE SYNTHASE-RELATED"/>
    <property type="match status" value="1"/>
</dbReference>
<evidence type="ECO:0000313" key="6">
    <source>
        <dbReference type="Proteomes" id="UP001059617"/>
    </source>
</evidence>
<keyword evidence="6" id="KW-1185">Reference proteome</keyword>
<sequence length="374" mass="39797">MKITKIDAIPLDARLKEPFKFGHVVRERSSNVLVRVETDEGLVGWGEACPVPQLTAETRESVVSVLSERVEPFLRGRDPRSWRTTVSLLDRRLVGFTFTRAALETALLDLTGKAAGSPIWAILGGRYRETLPLHGSVGWDERPEVMVETATRQAAEFDTLKLYVGPGELAADLDRLATARAALGPATALIIDVNGLWSRSEALRAGPRLAELGVRLVEQPLPARDPTGMREVTRIYGERYGIDVAADEGILSDVDAVYTAGTHAAAVATIGICKLGGPAAALDAARSALAHGLSAMVGSVVELGIAAAAGAHLAACVPQLAYPSYLMGPRKYAQQITGDGMPIRDGVLTVPNGPGLGIEIDLDAIDALDMRKRV</sequence>
<evidence type="ECO:0000259" key="4">
    <source>
        <dbReference type="SMART" id="SM00922"/>
    </source>
</evidence>
<comment type="similarity">
    <text evidence="1">Belongs to the mandelate racemase/muconate lactonizing enzyme family.</text>
</comment>
<keyword evidence="2" id="KW-0479">Metal-binding</keyword>
<evidence type="ECO:0000256" key="2">
    <source>
        <dbReference type="ARBA" id="ARBA00022723"/>
    </source>
</evidence>
<reference evidence="5" key="2">
    <citation type="submission" date="2022-09" db="EMBL/GenBank/DDBJ databases">
        <title>Biosynthetic gene clusters of Dactylosporangioum fulvum.</title>
        <authorList>
            <person name="Caradec T."/>
        </authorList>
    </citation>
    <scope>NUCLEOTIDE SEQUENCE</scope>
    <source>
        <strain evidence="5">NRRL B-16292</strain>
    </source>
</reference>
<dbReference type="RefSeq" id="WP_259858042.1">
    <property type="nucleotide sequence ID" value="NZ_BAAAST010000007.1"/>
</dbReference>
<dbReference type="InterPro" id="IPR018110">
    <property type="entry name" value="Mandel_Rmase/mucon_lact_enz_CS"/>
</dbReference>
<dbReference type="Pfam" id="PF13378">
    <property type="entry name" value="MR_MLE_C"/>
    <property type="match status" value="1"/>
</dbReference>
<dbReference type="InterPro" id="IPR029065">
    <property type="entry name" value="Enolase_C-like"/>
</dbReference>
<dbReference type="SUPFAM" id="SSF54826">
    <property type="entry name" value="Enolase N-terminal domain-like"/>
    <property type="match status" value="1"/>
</dbReference>
<protein>
    <recommendedName>
        <fullName evidence="4">Mandelate racemase/muconate lactonizing enzyme C-terminal domain-containing protein</fullName>
    </recommendedName>
</protein>
<evidence type="ECO:0000256" key="3">
    <source>
        <dbReference type="ARBA" id="ARBA00023235"/>
    </source>
</evidence>
<dbReference type="Gene3D" id="3.30.390.10">
    <property type="entry name" value="Enolase-like, N-terminal domain"/>
    <property type="match status" value="1"/>
</dbReference>
<dbReference type="EMBL" id="CP073720">
    <property type="protein sequence ID" value="UWP80284.1"/>
    <property type="molecule type" value="Genomic_DNA"/>
</dbReference>
<reference evidence="5" key="1">
    <citation type="submission" date="2021-04" db="EMBL/GenBank/DDBJ databases">
        <authorList>
            <person name="Hartkoorn R.C."/>
            <person name="Beaudoing E."/>
            <person name="Hot D."/>
        </authorList>
    </citation>
    <scope>NUCLEOTIDE SEQUENCE</scope>
    <source>
        <strain evidence="5">NRRL B-16292</strain>
    </source>
</reference>
<proteinExistence type="inferred from homology"/>
<dbReference type="InterPro" id="IPR013341">
    <property type="entry name" value="Mandelate_racemase_N_dom"/>
</dbReference>
<dbReference type="InterPro" id="IPR029017">
    <property type="entry name" value="Enolase-like_N"/>
</dbReference>
<dbReference type="Gene3D" id="3.20.20.120">
    <property type="entry name" value="Enolase-like C-terminal domain"/>
    <property type="match status" value="1"/>
</dbReference>
<dbReference type="PANTHER" id="PTHR48073:SF2">
    <property type="entry name" value="O-SUCCINYLBENZOATE SYNTHASE"/>
    <property type="match status" value="1"/>
</dbReference>
<dbReference type="SUPFAM" id="SSF51604">
    <property type="entry name" value="Enolase C-terminal domain-like"/>
    <property type="match status" value="1"/>
</dbReference>
<evidence type="ECO:0000313" key="5">
    <source>
        <dbReference type="EMBL" id="UWP80284.1"/>
    </source>
</evidence>
<dbReference type="InterPro" id="IPR013342">
    <property type="entry name" value="Mandelate_racemase_C"/>
</dbReference>
<keyword evidence="3" id="KW-0413">Isomerase</keyword>
<accession>A0ABY5VT66</accession>
<feature type="domain" description="Mandelate racemase/muconate lactonizing enzyme C-terminal" evidence="4">
    <location>
        <begin position="143"/>
        <end position="239"/>
    </location>
</feature>
<dbReference type="SMART" id="SM00922">
    <property type="entry name" value="MR_MLE"/>
    <property type="match status" value="1"/>
</dbReference>
<dbReference type="InterPro" id="IPR036849">
    <property type="entry name" value="Enolase-like_C_sf"/>
</dbReference>